<evidence type="ECO:0000313" key="17">
    <source>
        <dbReference type="EMBL" id="TVO35948.1"/>
    </source>
</evidence>
<dbReference type="UniPathway" id="UPA00958"/>
<dbReference type="NCBIfam" id="NF002475">
    <property type="entry name" value="PRK01723.1"/>
    <property type="match status" value="1"/>
</dbReference>
<dbReference type="Proteomes" id="UP000319828">
    <property type="component" value="Unassembled WGS sequence"/>
</dbReference>
<evidence type="ECO:0000256" key="11">
    <source>
        <dbReference type="ARBA" id="ARBA00022985"/>
    </source>
</evidence>
<dbReference type="GO" id="GO:0005886">
    <property type="term" value="C:plasma membrane"/>
    <property type="evidence" value="ECO:0007669"/>
    <property type="project" value="UniProtKB-SubCell"/>
</dbReference>
<gene>
    <name evidence="15" type="primary">kdkA</name>
    <name evidence="17" type="ORF">FOF44_10550</name>
</gene>
<evidence type="ECO:0000256" key="9">
    <source>
        <dbReference type="ARBA" id="ARBA00022777"/>
    </source>
</evidence>
<dbReference type="RefSeq" id="WP_144388315.1">
    <property type="nucleotide sequence ID" value="NZ_CANNCB010000041.1"/>
</dbReference>
<dbReference type="Pfam" id="PF06293">
    <property type="entry name" value="Kdo"/>
    <property type="match status" value="1"/>
</dbReference>
<keyword evidence="11 15" id="KW-0448">Lipopolysaccharide biosynthesis</keyword>
<dbReference type="GO" id="GO:0004672">
    <property type="term" value="F:protein kinase activity"/>
    <property type="evidence" value="ECO:0007669"/>
    <property type="project" value="InterPro"/>
</dbReference>
<sequence>MKTLTSHKQVIWFDDALISESLAEQAFDPDFWHKHNKVLGSAQGRGTTWFVQTEQLPAALRHYRRGGLFGKIVKDHYWFTQWHNTRSCEEFQLLQHLVKAGVNVPKPIAARAVKRTVCYQADILTQKIEGAEDLVGILQSRSLPHDIYQRIGQQIRKLHQANVNHTDLNIHNILLDNDNKVWIIDFDKCHIEPDLGETNFSVWQKSNLDRLLRSFQKELGKRHINWVQSTDWVALETGYHQ</sequence>
<comment type="function">
    <text evidence="15">Catalyzes the ATP-dependent phosphorylation of the 3-deoxy-D-manno-octulosonic acid (Kdo) residue in Kdo-lipid IV(A) at the 4-OH position.</text>
</comment>
<keyword evidence="8 15" id="KW-0547">Nucleotide-binding</keyword>
<dbReference type="GO" id="GO:0005524">
    <property type="term" value="F:ATP binding"/>
    <property type="evidence" value="ECO:0007669"/>
    <property type="project" value="UniProtKB-UniRule"/>
</dbReference>
<comment type="pathway">
    <text evidence="2 15">Bacterial outer membrane biogenesis; LPS core biosynthesis.</text>
</comment>
<dbReference type="HAMAP" id="MF_00521">
    <property type="entry name" value="KDO_kinase"/>
    <property type="match status" value="1"/>
</dbReference>
<dbReference type="Gene3D" id="1.10.510.10">
    <property type="entry name" value="Transferase(Phosphotransferase) domain 1"/>
    <property type="match status" value="1"/>
</dbReference>
<keyword evidence="7 15" id="KW-0808">Transferase</keyword>
<keyword evidence="9 15" id="KW-0418">Kinase</keyword>
<evidence type="ECO:0000259" key="16">
    <source>
        <dbReference type="PROSITE" id="PS50011"/>
    </source>
</evidence>
<keyword evidence="12 15" id="KW-0472">Membrane</keyword>
<protein>
    <recommendedName>
        <fullName evidence="13 15">3-deoxy-D-manno-octulosonic acid kinase</fullName>
        <shortName evidence="15">Kdo kinase</shortName>
        <ecNumber evidence="4 15">2.7.1.166</ecNumber>
    </recommendedName>
</protein>
<evidence type="ECO:0000256" key="3">
    <source>
        <dbReference type="ARBA" id="ARBA00010327"/>
    </source>
</evidence>
<name>A0A557P5M0_9VIBR</name>
<evidence type="ECO:0000256" key="15">
    <source>
        <dbReference type="HAMAP-Rule" id="MF_00521"/>
    </source>
</evidence>
<comment type="caution">
    <text evidence="17">The sequence shown here is derived from an EMBL/GenBank/DDBJ whole genome shotgun (WGS) entry which is preliminary data.</text>
</comment>
<evidence type="ECO:0000256" key="13">
    <source>
        <dbReference type="ARBA" id="ARBA00029511"/>
    </source>
</evidence>
<evidence type="ECO:0000256" key="8">
    <source>
        <dbReference type="ARBA" id="ARBA00022741"/>
    </source>
</evidence>
<proteinExistence type="inferred from homology"/>
<keyword evidence="10 15" id="KW-0067">ATP-binding</keyword>
<evidence type="ECO:0000313" key="18">
    <source>
        <dbReference type="Proteomes" id="UP000319828"/>
    </source>
</evidence>
<accession>A0A557P5M0</accession>
<keyword evidence="6 15" id="KW-0997">Cell inner membrane</keyword>
<dbReference type="OrthoDB" id="6854449at2"/>
<evidence type="ECO:0000256" key="12">
    <source>
        <dbReference type="ARBA" id="ARBA00023136"/>
    </source>
</evidence>
<comment type="similarity">
    <text evidence="3 15">Belongs to the protein kinase superfamily. KdkA/RfaP family.</text>
</comment>
<evidence type="ECO:0000256" key="6">
    <source>
        <dbReference type="ARBA" id="ARBA00022519"/>
    </source>
</evidence>
<dbReference type="EMBL" id="VMKJ01000020">
    <property type="protein sequence ID" value="TVO35948.1"/>
    <property type="molecule type" value="Genomic_DNA"/>
</dbReference>
<dbReference type="GO" id="GO:0009244">
    <property type="term" value="P:lipopolysaccharide core region biosynthetic process"/>
    <property type="evidence" value="ECO:0007669"/>
    <property type="project" value="UniProtKB-UniRule"/>
</dbReference>
<dbReference type="SUPFAM" id="SSF56112">
    <property type="entry name" value="Protein kinase-like (PK-like)"/>
    <property type="match status" value="1"/>
</dbReference>
<organism evidence="17 18">
    <name type="scientific">Vibrio algivorus</name>
    <dbReference type="NCBI Taxonomy" id="1667024"/>
    <lineage>
        <taxon>Bacteria</taxon>
        <taxon>Pseudomonadati</taxon>
        <taxon>Pseudomonadota</taxon>
        <taxon>Gammaproteobacteria</taxon>
        <taxon>Vibrionales</taxon>
        <taxon>Vibrionaceae</taxon>
        <taxon>Vibrio</taxon>
    </lineage>
</organism>
<dbReference type="InterPro" id="IPR000719">
    <property type="entry name" value="Prot_kinase_dom"/>
</dbReference>
<comment type="catalytic activity">
    <reaction evidence="14 15">
        <text>an alpha-Kdo-(2-&gt;6)-lipid IVA + ATP = a 4-O-phospho-alpha-Kdo-(2-&gt;6)-lipid IVA + ADP + H(+)</text>
        <dbReference type="Rhea" id="RHEA:74271"/>
        <dbReference type="ChEBI" id="CHEBI:15378"/>
        <dbReference type="ChEBI" id="CHEBI:30616"/>
        <dbReference type="ChEBI" id="CHEBI:176428"/>
        <dbReference type="ChEBI" id="CHEBI:193140"/>
        <dbReference type="ChEBI" id="CHEBI:456216"/>
        <dbReference type="EC" id="2.7.1.166"/>
    </reaction>
</comment>
<dbReference type="EC" id="2.7.1.166" evidence="4 15"/>
<evidence type="ECO:0000256" key="4">
    <source>
        <dbReference type="ARBA" id="ARBA00011988"/>
    </source>
</evidence>
<evidence type="ECO:0000256" key="5">
    <source>
        <dbReference type="ARBA" id="ARBA00022475"/>
    </source>
</evidence>
<comment type="subcellular location">
    <subcellularLocation>
        <location evidence="1 15">Cell inner membrane</location>
        <topology evidence="1 15">Peripheral membrane protein</topology>
        <orientation evidence="1 15">Cytoplasmic side</orientation>
    </subcellularLocation>
</comment>
<evidence type="ECO:0000256" key="1">
    <source>
        <dbReference type="ARBA" id="ARBA00004515"/>
    </source>
</evidence>
<evidence type="ECO:0000256" key="10">
    <source>
        <dbReference type="ARBA" id="ARBA00022840"/>
    </source>
</evidence>
<feature type="domain" description="Protein kinase" evidence="16">
    <location>
        <begin position="1"/>
        <end position="241"/>
    </location>
</feature>
<evidence type="ECO:0000256" key="14">
    <source>
        <dbReference type="ARBA" id="ARBA00034417"/>
    </source>
</evidence>
<reference evidence="17 18" key="1">
    <citation type="submission" date="2019-07" db="EMBL/GenBank/DDBJ databases">
        <title>The draft genome sequence of Vibrio algivorus M1486.</title>
        <authorList>
            <person name="Meng X."/>
        </authorList>
    </citation>
    <scope>NUCLEOTIDE SEQUENCE [LARGE SCALE GENOMIC DNA]</scope>
    <source>
        <strain evidence="17 18">M1486</strain>
    </source>
</reference>
<dbReference type="AlphaFoldDB" id="A0A557P5M0"/>
<feature type="active site" evidence="15">
    <location>
        <position position="167"/>
    </location>
</feature>
<dbReference type="PROSITE" id="PS50011">
    <property type="entry name" value="PROTEIN_KINASE_DOM"/>
    <property type="match status" value="1"/>
</dbReference>
<keyword evidence="5 15" id="KW-1003">Cell membrane</keyword>
<dbReference type="InterPro" id="IPR011009">
    <property type="entry name" value="Kinase-like_dom_sf"/>
</dbReference>
<evidence type="ECO:0000256" key="2">
    <source>
        <dbReference type="ARBA" id="ARBA00004713"/>
    </source>
</evidence>
<evidence type="ECO:0000256" key="7">
    <source>
        <dbReference type="ARBA" id="ARBA00022679"/>
    </source>
</evidence>
<dbReference type="InterPro" id="IPR022826">
    <property type="entry name" value="KDO_kinase"/>
</dbReference>